<dbReference type="OMA" id="NHMDELG"/>
<dbReference type="EMBL" id="BFEA01000107">
    <property type="protein sequence ID" value="GBG68919.1"/>
    <property type="molecule type" value="Genomic_DNA"/>
</dbReference>
<gene>
    <name evidence="4" type="ORF">CBR_g3618</name>
</gene>
<dbReference type="PANTHER" id="PTHR38710:SF1">
    <property type="entry name" value="WITH PUTATIVE URIDYL PYROPHOSPHORYLASE-RELATED"/>
    <property type="match status" value="1"/>
</dbReference>
<dbReference type="AlphaFoldDB" id="A0A388KFV6"/>
<dbReference type="UniPathway" id="UPA00057">
    <property type="reaction ID" value="UER00098"/>
</dbReference>
<evidence type="ECO:0000259" key="3">
    <source>
        <dbReference type="Pfam" id="PF00288"/>
    </source>
</evidence>
<dbReference type="SUPFAM" id="SSF55060">
    <property type="entry name" value="GHMP Kinase, C-terminal domain"/>
    <property type="match status" value="1"/>
</dbReference>
<keyword evidence="5" id="KW-1185">Reference proteome</keyword>
<dbReference type="PRINTS" id="PR00959">
    <property type="entry name" value="MEVGALKINASE"/>
</dbReference>
<keyword evidence="1" id="KW-0547">Nucleotide-binding</keyword>
<dbReference type="InterPro" id="IPR006204">
    <property type="entry name" value="GHMP_kinase_N_dom"/>
</dbReference>
<dbReference type="Gene3D" id="3.30.230.10">
    <property type="match status" value="1"/>
</dbReference>
<dbReference type="PANTHER" id="PTHR38710">
    <property type="entry name" value="WITH PUTATIVE URIDYL PYROPHOSPHORYLASE-RELATED"/>
    <property type="match status" value="1"/>
</dbReference>
<reference evidence="4 5" key="1">
    <citation type="journal article" date="2018" name="Cell">
        <title>The Chara Genome: Secondary Complexity and Implications for Plant Terrestrialization.</title>
        <authorList>
            <person name="Nishiyama T."/>
            <person name="Sakayama H."/>
            <person name="Vries J.D."/>
            <person name="Buschmann H."/>
            <person name="Saint-Marcoux D."/>
            <person name="Ullrich K.K."/>
            <person name="Haas F.B."/>
            <person name="Vanderstraeten L."/>
            <person name="Becker D."/>
            <person name="Lang D."/>
            <person name="Vosolsobe S."/>
            <person name="Rombauts S."/>
            <person name="Wilhelmsson P.K.I."/>
            <person name="Janitza P."/>
            <person name="Kern R."/>
            <person name="Heyl A."/>
            <person name="Rumpler F."/>
            <person name="Villalobos L.I.A.C."/>
            <person name="Clay J.M."/>
            <person name="Skokan R."/>
            <person name="Toyoda A."/>
            <person name="Suzuki Y."/>
            <person name="Kagoshima H."/>
            <person name="Schijlen E."/>
            <person name="Tajeshwar N."/>
            <person name="Catarino B."/>
            <person name="Hetherington A.J."/>
            <person name="Saltykova A."/>
            <person name="Bonnot C."/>
            <person name="Breuninger H."/>
            <person name="Symeonidi A."/>
            <person name="Radhakrishnan G.V."/>
            <person name="Van Nieuwerburgh F."/>
            <person name="Deforce D."/>
            <person name="Chang C."/>
            <person name="Karol K.G."/>
            <person name="Hedrich R."/>
            <person name="Ulvskov P."/>
            <person name="Glockner G."/>
            <person name="Delwiche C.F."/>
            <person name="Petrasek J."/>
            <person name="Van de Peer Y."/>
            <person name="Friml J."/>
            <person name="Beilby M."/>
            <person name="Dolan L."/>
            <person name="Kohara Y."/>
            <person name="Sugano S."/>
            <person name="Fujiyama A."/>
            <person name="Delaux P.-M."/>
            <person name="Quint M."/>
            <person name="TheiBen G."/>
            <person name="Hagemann M."/>
            <person name="Harholt J."/>
            <person name="Dunand C."/>
            <person name="Zachgo S."/>
            <person name="Langdale J."/>
            <person name="Maumus F."/>
            <person name="Straeten D.V.D."/>
            <person name="Gould S.B."/>
            <person name="Rensing S.A."/>
        </authorList>
    </citation>
    <scope>NUCLEOTIDE SEQUENCE [LARGE SCALE GENOMIC DNA]</scope>
    <source>
        <strain evidence="4 5">S276</strain>
    </source>
</reference>
<dbReference type="Pfam" id="PF00288">
    <property type="entry name" value="GHMP_kinases_N"/>
    <property type="match status" value="1"/>
</dbReference>
<evidence type="ECO:0000256" key="2">
    <source>
        <dbReference type="ARBA" id="ARBA00022840"/>
    </source>
</evidence>
<dbReference type="Proteomes" id="UP000265515">
    <property type="component" value="Unassembled WGS sequence"/>
</dbReference>
<protein>
    <recommendedName>
        <fullName evidence="3">GHMP kinase N-terminal domain-containing protein</fullName>
    </recommendedName>
</protein>
<evidence type="ECO:0000256" key="1">
    <source>
        <dbReference type="ARBA" id="ARBA00022741"/>
    </source>
</evidence>
<proteinExistence type="predicted"/>
<dbReference type="InterPro" id="IPR053034">
    <property type="entry name" value="Glucuronokinase-like"/>
</dbReference>
<dbReference type="InterPro" id="IPR014721">
    <property type="entry name" value="Ribsml_uS5_D2-typ_fold_subgr"/>
</dbReference>
<dbReference type="GO" id="GO:0019287">
    <property type="term" value="P:isopentenyl diphosphate biosynthetic process, mevalonate pathway"/>
    <property type="evidence" value="ECO:0007669"/>
    <property type="project" value="UniProtKB-UniPathway"/>
</dbReference>
<dbReference type="InterPro" id="IPR036554">
    <property type="entry name" value="GHMP_kinase_C_sf"/>
</dbReference>
<dbReference type="Gene3D" id="3.30.70.890">
    <property type="entry name" value="GHMP kinase, C-terminal domain"/>
    <property type="match status" value="1"/>
</dbReference>
<evidence type="ECO:0000313" key="4">
    <source>
        <dbReference type="EMBL" id="GBG68919.1"/>
    </source>
</evidence>
<sequence length="375" mass="40424">MTNLEAEDDEVLAGAGADLMQRKKTGKIIRKAHARVGLLGNPSDGYYGKTISFSLKNFAATVTLTPSETLRIVPHPEHDPSEFPSLRDLVGWTGTAGYYGGVRLLLAACKRFHDYCAEHSIDIPDDSNFTLSYDTDIPRQAGLSGSSAIVCAALSCLFEHYAVNDKIPIAERPSLALSVEEELGITAGLQDRVIQVYGGLVYMDFDRDVMTRIGGGIYEPMDPGLLPPHMYVVYSHNPEESGKVHSNLRRRWIAGETSVVDDLNQVASFAEQGRTALKNGDTQLLAALIDRNFDYRRKLFGDAVLGCLNIKMVEVVRSVGAASKFTGSGGAVLAFCPEGSSQSAKLKEACAKEGFECVPAIVAPSLVTASLDGSE</sequence>
<feature type="domain" description="GHMP kinase N-terminal" evidence="3">
    <location>
        <begin position="109"/>
        <end position="199"/>
    </location>
</feature>
<evidence type="ECO:0000313" key="5">
    <source>
        <dbReference type="Proteomes" id="UP000265515"/>
    </source>
</evidence>
<dbReference type="GO" id="GO:0005524">
    <property type="term" value="F:ATP binding"/>
    <property type="evidence" value="ECO:0007669"/>
    <property type="project" value="UniProtKB-KW"/>
</dbReference>
<dbReference type="SUPFAM" id="SSF54211">
    <property type="entry name" value="Ribosomal protein S5 domain 2-like"/>
    <property type="match status" value="1"/>
</dbReference>
<dbReference type="STRING" id="69332.A0A388KFV6"/>
<dbReference type="Gramene" id="GBG68919">
    <property type="protein sequence ID" value="GBG68919"/>
    <property type="gene ID" value="CBR_g3618"/>
</dbReference>
<comment type="caution">
    <text evidence="4">The sequence shown here is derived from an EMBL/GenBank/DDBJ whole genome shotgun (WGS) entry which is preliminary data.</text>
</comment>
<keyword evidence="2" id="KW-0067">ATP-binding</keyword>
<dbReference type="InterPro" id="IPR020568">
    <property type="entry name" value="Ribosomal_Su5_D2-typ_SF"/>
</dbReference>
<dbReference type="OrthoDB" id="1924968at2759"/>
<accession>A0A388KFV6</accession>
<name>A0A388KFV6_CHABU</name>
<organism evidence="4 5">
    <name type="scientific">Chara braunii</name>
    <name type="common">Braun's stonewort</name>
    <dbReference type="NCBI Taxonomy" id="69332"/>
    <lineage>
        <taxon>Eukaryota</taxon>
        <taxon>Viridiplantae</taxon>
        <taxon>Streptophyta</taxon>
        <taxon>Charophyceae</taxon>
        <taxon>Charales</taxon>
        <taxon>Characeae</taxon>
        <taxon>Chara</taxon>
    </lineage>
</organism>